<keyword evidence="2" id="KW-0812">Transmembrane</keyword>
<evidence type="ECO:0000256" key="2">
    <source>
        <dbReference type="SAM" id="Phobius"/>
    </source>
</evidence>
<organism evidence="3 4">
    <name type="scientific">Amedibacillus hominis</name>
    <dbReference type="NCBI Taxonomy" id="2897776"/>
    <lineage>
        <taxon>Bacteria</taxon>
        <taxon>Bacillati</taxon>
        <taxon>Bacillota</taxon>
        <taxon>Erysipelotrichia</taxon>
        <taxon>Erysipelotrichales</taxon>
        <taxon>Erysipelotrichaceae</taxon>
        <taxon>Amedibacillus</taxon>
    </lineage>
</organism>
<feature type="compositionally biased region" description="Polar residues" evidence="1">
    <location>
        <begin position="186"/>
        <end position="195"/>
    </location>
</feature>
<dbReference type="Proteomes" id="UP001202402">
    <property type="component" value="Unassembled WGS sequence"/>
</dbReference>
<evidence type="ECO:0000313" key="4">
    <source>
        <dbReference type="Proteomes" id="UP001202402"/>
    </source>
</evidence>
<gene>
    <name evidence="3" type="ORF">LQE99_14155</name>
</gene>
<comment type="caution">
    <text evidence="3">The sequence shown here is derived from an EMBL/GenBank/DDBJ whole genome shotgun (WGS) entry which is preliminary data.</text>
</comment>
<sequence>MEKMKEYIKNNKRIVISGVVVIVLLVAGGIWFAVQSGSHKDTEPKQTEQIEQKQKKIEKEVKLDEIKPLIDKEIIKGIKDYEREKGAKVDLKKLVSVDDSIVEKVEIDDSKIDSSKEGKYEVIYTITLKGDGLNTFLKKNKDVKLTFDTNADEIIVKVKTTVSIKNKKQANEETKQSNKDDKVKETVTNNNQQVAENKPNTENSSSQSSSSSKPSGGNNNSSNNKPSSNNSISNSDNSNTNTKPKEPVHEHSYDIYVPEKSHTEEREVPVTVHEAQYEIIDDWYECNHCHARFDLEEDCFIHCGDVCGCGWSYKVDREFTGWKEIIEYQKQNVKVVDEEAYYMCSCGARL</sequence>
<keyword evidence="2" id="KW-1133">Transmembrane helix</keyword>
<feature type="region of interest" description="Disordered" evidence="1">
    <location>
        <begin position="166"/>
        <end position="250"/>
    </location>
</feature>
<dbReference type="EMBL" id="JAKVPQ010000012">
    <property type="protein sequence ID" value="MCH4286265.1"/>
    <property type="molecule type" value="Genomic_DNA"/>
</dbReference>
<protein>
    <submittedName>
        <fullName evidence="3">Uncharacterized protein</fullName>
    </submittedName>
</protein>
<keyword evidence="2" id="KW-0472">Membrane</keyword>
<name>A0ABS9R9G0_9FIRM</name>
<accession>A0ABS9R9G0</accession>
<dbReference type="RefSeq" id="WP_117452517.1">
    <property type="nucleotide sequence ID" value="NZ_JAKVPQ010000012.1"/>
</dbReference>
<evidence type="ECO:0000313" key="3">
    <source>
        <dbReference type="EMBL" id="MCH4286265.1"/>
    </source>
</evidence>
<feature type="transmembrane region" description="Helical" evidence="2">
    <location>
        <begin position="14"/>
        <end position="34"/>
    </location>
</feature>
<feature type="compositionally biased region" description="Basic and acidic residues" evidence="1">
    <location>
        <begin position="169"/>
        <end position="185"/>
    </location>
</feature>
<keyword evidence="4" id="KW-1185">Reference proteome</keyword>
<proteinExistence type="predicted"/>
<reference evidence="3 4" key="1">
    <citation type="submission" date="2022-02" db="EMBL/GenBank/DDBJ databases">
        <title>Genome of Erysipelotrichaceae sp. nov. NSJ-176 isolated from human feces.</title>
        <authorList>
            <person name="Abdugheni R."/>
        </authorList>
    </citation>
    <scope>NUCLEOTIDE SEQUENCE [LARGE SCALE GENOMIC DNA]</scope>
    <source>
        <strain evidence="3 4">NSJ-176</strain>
    </source>
</reference>
<evidence type="ECO:0000256" key="1">
    <source>
        <dbReference type="SAM" id="MobiDB-lite"/>
    </source>
</evidence>
<feature type="compositionally biased region" description="Low complexity" evidence="1">
    <location>
        <begin position="200"/>
        <end position="241"/>
    </location>
</feature>